<accession>A0A7L3F9J6</accession>
<proteinExistence type="predicted"/>
<evidence type="ECO:0000313" key="2">
    <source>
        <dbReference type="EMBL" id="NXT76897.1"/>
    </source>
</evidence>
<sequence length="76" mass="8289">VVARGRNISVNGVAVPEGQPYLHDGIRVTWPGEWVTVTSGLGVRVTWDRHQAVTLTVDAELWGSTWGLCGTYNDNP</sequence>
<comment type="caution">
    <text evidence="2">The sequence shown here is derived from an EMBL/GenBank/DDBJ whole genome shotgun (WGS) entry which is preliminary data.</text>
</comment>
<evidence type="ECO:0000259" key="1">
    <source>
        <dbReference type="PROSITE" id="PS51233"/>
    </source>
</evidence>
<organism evidence="2 3">
    <name type="scientific">Zapornia atra</name>
    <name type="common">Henderson crake</name>
    <dbReference type="NCBI Taxonomy" id="2585822"/>
    <lineage>
        <taxon>Eukaryota</taxon>
        <taxon>Metazoa</taxon>
        <taxon>Chordata</taxon>
        <taxon>Craniata</taxon>
        <taxon>Vertebrata</taxon>
        <taxon>Euteleostomi</taxon>
        <taxon>Archelosauria</taxon>
        <taxon>Archosauria</taxon>
        <taxon>Dinosauria</taxon>
        <taxon>Saurischia</taxon>
        <taxon>Theropoda</taxon>
        <taxon>Coelurosauria</taxon>
        <taxon>Aves</taxon>
        <taxon>Neognathae</taxon>
        <taxon>Neoaves</taxon>
        <taxon>Gruiformes</taxon>
        <taxon>Rallidae</taxon>
        <taxon>Zapornia</taxon>
    </lineage>
</organism>
<name>A0A7L3F9J6_9GRUI</name>
<feature type="non-terminal residue" evidence="2">
    <location>
        <position position="1"/>
    </location>
</feature>
<dbReference type="PROSITE" id="PS51233">
    <property type="entry name" value="VWFD"/>
    <property type="match status" value="1"/>
</dbReference>
<dbReference type="Proteomes" id="UP000557426">
    <property type="component" value="Unassembled WGS sequence"/>
</dbReference>
<feature type="non-terminal residue" evidence="2">
    <location>
        <position position="76"/>
    </location>
</feature>
<feature type="domain" description="VWFD" evidence="1">
    <location>
        <begin position="1"/>
        <end position="76"/>
    </location>
</feature>
<keyword evidence="3" id="KW-1185">Reference proteome</keyword>
<protein>
    <submittedName>
        <fullName evidence="2">SSPO protein</fullName>
    </submittedName>
</protein>
<dbReference type="InterPro" id="IPR001846">
    <property type="entry name" value="VWF_type-D"/>
</dbReference>
<dbReference type="Pfam" id="PF00094">
    <property type="entry name" value="VWD"/>
    <property type="match status" value="1"/>
</dbReference>
<dbReference type="AlphaFoldDB" id="A0A7L3F9J6"/>
<reference evidence="2 3" key="1">
    <citation type="submission" date="2019-09" db="EMBL/GenBank/DDBJ databases">
        <title>Bird 10,000 Genomes (B10K) Project - Family phase.</title>
        <authorList>
            <person name="Zhang G."/>
        </authorList>
    </citation>
    <scope>NUCLEOTIDE SEQUENCE [LARGE SCALE GENOMIC DNA]</scope>
    <source>
        <strain evidence="2">B10K-DU-011-47</strain>
        <tissue evidence="2">Mixed tissue sample</tissue>
    </source>
</reference>
<dbReference type="EMBL" id="VZTU01010135">
    <property type="protein sequence ID" value="NXT76897.1"/>
    <property type="molecule type" value="Genomic_DNA"/>
</dbReference>
<evidence type="ECO:0000313" key="3">
    <source>
        <dbReference type="Proteomes" id="UP000557426"/>
    </source>
</evidence>
<gene>
    <name evidence="2" type="primary">Sspo_0</name>
    <name evidence="2" type="ORF">ZAPATR_R04114</name>
</gene>